<sequence>TCLINRIVNKKFIQNYKQTLGVDFSILRRTNPDTQQKTQIQFWDLAGQDSVQSLTKVYFKSAQACLLVLDGTDGNLRQTAEKWITITRQNMKEQMPLRILLNKSDLPTFQEEIIEQLAGRYHAQVIATSALSGQNVTEAVDDLIDEIYKTTQIALPPQNVIQVA</sequence>
<feature type="non-terminal residue" evidence="3">
    <location>
        <position position="164"/>
    </location>
</feature>
<accession>A0A146KH68</accession>
<dbReference type="GO" id="GO:0003924">
    <property type="term" value="F:GTPase activity"/>
    <property type="evidence" value="ECO:0007669"/>
    <property type="project" value="InterPro"/>
</dbReference>
<dbReference type="NCBIfam" id="TIGR00231">
    <property type="entry name" value="small_GTP"/>
    <property type="match status" value="1"/>
</dbReference>
<feature type="non-terminal residue" evidence="3">
    <location>
        <position position="1"/>
    </location>
</feature>
<proteinExistence type="predicted"/>
<dbReference type="CDD" id="cd00154">
    <property type="entry name" value="Rab"/>
    <property type="match status" value="1"/>
</dbReference>
<dbReference type="InterPro" id="IPR001806">
    <property type="entry name" value="Small_GTPase"/>
</dbReference>
<keyword evidence="2" id="KW-0342">GTP-binding</keyword>
<dbReference type="Gene3D" id="3.40.50.300">
    <property type="entry name" value="P-loop containing nucleotide triphosphate hydrolases"/>
    <property type="match status" value="1"/>
</dbReference>
<evidence type="ECO:0000313" key="3">
    <source>
        <dbReference type="EMBL" id="JAP94975.1"/>
    </source>
</evidence>
<dbReference type="PANTHER" id="PTHR47977">
    <property type="entry name" value="RAS-RELATED PROTEIN RAB"/>
    <property type="match status" value="1"/>
</dbReference>
<dbReference type="PRINTS" id="PR00449">
    <property type="entry name" value="RASTRNSFRMNG"/>
</dbReference>
<dbReference type="InterPro" id="IPR050227">
    <property type="entry name" value="Rab"/>
</dbReference>
<protein>
    <submittedName>
        <fullName evidence="3">Rab-like protein</fullName>
    </submittedName>
</protein>
<evidence type="ECO:0000256" key="2">
    <source>
        <dbReference type="ARBA" id="ARBA00023134"/>
    </source>
</evidence>
<organism evidence="3">
    <name type="scientific">Trepomonas sp. PC1</name>
    <dbReference type="NCBI Taxonomy" id="1076344"/>
    <lineage>
        <taxon>Eukaryota</taxon>
        <taxon>Metamonada</taxon>
        <taxon>Diplomonadida</taxon>
        <taxon>Hexamitidae</taxon>
        <taxon>Hexamitinae</taxon>
        <taxon>Trepomonas</taxon>
    </lineage>
</organism>
<dbReference type="SMART" id="SM00173">
    <property type="entry name" value="RAS"/>
    <property type="match status" value="1"/>
</dbReference>
<dbReference type="InterPro" id="IPR005225">
    <property type="entry name" value="Small_GTP-bd"/>
</dbReference>
<dbReference type="SUPFAM" id="SSF52540">
    <property type="entry name" value="P-loop containing nucleoside triphosphate hydrolases"/>
    <property type="match status" value="1"/>
</dbReference>
<name>A0A146KH68_9EUKA</name>
<reference evidence="3" key="1">
    <citation type="submission" date="2015-07" db="EMBL/GenBank/DDBJ databases">
        <title>Adaptation to a free-living lifestyle via gene acquisitions in the diplomonad Trepomonas sp. PC1.</title>
        <authorList>
            <person name="Xu F."/>
            <person name="Jerlstrom-Hultqvist J."/>
            <person name="Kolisko M."/>
            <person name="Simpson A.G.B."/>
            <person name="Roger A.J."/>
            <person name="Svard S.G."/>
            <person name="Andersson J.O."/>
        </authorList>
    </citation>
    <scope>NUCLEOTIDE SEQUENCE</scope>
    <source>
        <strain evidence="3">PC1</strain>
    </source>
</reference>
<keyword evidence="1" id="KW-0547">Nucleotide-binding</keyword>
<dbReference type="AlphaFoldDB" id="A0A146KH68"/>
<dbReference type="InterPro" id="IPR027417">
    <property type="entry name" value="P-loop_NTPase"/>
</dbReference>
<dbReference type="SMART" id="SM00175">
    <property type="entry name" value="RAB"/>
    <property type="match status" value="1"/>
</dbReference>
<dbReference type="PROSITE" id="PS51419">
    <property type="entry name" value="RAB"/>
    <property type="match status" value="1"/>
</dbReference>
<gene>
    <name evidence="3" type="ORF">TPC1_12174</name>
</gene>
<evidence type="ECO:0000256" key="1">
    <source>
        <dbReference type="ARBA" id="ARBA00022741"/>
    </source>
</evidence>
<dbReference type="EMBL" id="GDID01001631">
    <property type="protein sequence ID" value="JAP94975.1"/>
    <property type="molecule type" value="Transcribed_RNA"/>
</dbReference>
<dbReference type="GO" id="GO:0005525">
    <property type="term" value="F:GTP binding"/>
    <property type="evidence" value="ECO:0007669"/>
    <property type="project" value="UniProtKB-KW"/>
</dbReference>
<dbReference type="Pfam" id="PF00071">
    <property type="entry name" value="Ras"/>
    <property type="match status" value="1"/>
</dbReference>